<reference evidence="3" key="1">
    <citation type="submission" date="2016-10" db="EMBL/GenBank/DDBJ databases">
        <authorList>
            <person name="Varghese N."/>
            <person name="Submissions S."/>
        </authorList>
    </citation>
    <scope>NUCLEOTIDE SEQUENCE [LARGE SCALE GENOMIC DNA]</scope>
    <source>
        <strain evidence="3">DSM 8344</strain>
    </source>
</reference>
<gene>
    <name evidence="2" type="ORF">SAMN05443529_103144</name>
</gene>
<dbReference type="InterPro" id="IPR014555">
    <property type="entry name" value="RecF-like"/>
</dbReference>
<dbReference type="Proteomes" id="UP000198656">
    <property type="component" value="Unassembled WGS sequence"/>
</dbReference>
<feature type="domain" description="ATPase AAA-type core" evidence="1">
    <location>
        <begin position="46"/>
        <end position="375"/>
    </location>
</feature>
<sequence length="446" mass="51657">MVMRIIPQVNERRGNMKLNKISIDGFRNIKMSEIICSELVALVSLNSYGKSNLLQAIDFGVDFIRRDEDTKKDMMSWTKGIPLNKSMPSKDFRIEFEMKTSIDENTYIVLYGYKFKWVRDDDTGASIVGEWLKVKLDEKNQKYKVLIKRDGGQAFYRSAETGRCSSKVTIENNELIVNKLKAFDFLYYYDIIKRINSLRVYIERHLDASNSYGPDPIIRKNVDALEMEGNNLPRAVFSLKKQHPERYELLINSFMQLFPQITEIDVEEVSVNTKLNKQLPDDLPFKLSKEVYILYVNDHNLNQPINFEDMSDGAKRVFLLLTNIIIADLNNLSLIAVEEPENSIHPSLLQNYLRVVTQLLGETRIIITSHSPYIIQYLEPHNVYVGMPGKYGVAQFKRIRMFAQKALINDASNSEMSTGDYLFELLSGTEEDIKMIEQYLETENNE</sequence>
<protein>
    <submittedName>
        <fullName evidence="2">Predicted ATPase</fullName>
    </submittedName>
</protein>
<dbReference type="InterPro" id="IPR051396">
    <property type="entry name" value="Bact_Antivir_Def_Nuclease"/>
</dbReference>
<dbReference type="SUPFAM" id="SSF52540">
    <property type="entry name" value="P-loop containing nucleoside triphosphate hydrolases"/>
    <property type="match status" value="1"/>
</dbReference>
<dbReference type="PANTHER" id="PTHR43581:SF4">
    <property type="entry name" value="ATP_GTP PHOSPHATASE"/>
    <property type="match status" value="1"/>
</dbReference>
<dbReference type="InterPro" id="IPR003959">
    <property type="entry name" value="ATPase_AAA_core"/>
</dbReference>
<proteinExistence type="predicted"/>
<evidence type="ECO:0000313" key="3">
    <source>
        <dbReference type="Proteomes" id="UP000198656"/>
    </source>
</evidence>
<dbReference type="EMBL" id="FNCP01000003">
    <property type="protein sequence ID" value="SDG46926.1"/>
    <property type="molecule type" value="Genomic_DNA"/>
</dbReference>
<dbReference type="PIRSF" id="PIRSF029347">
    <property type="entry name" value="RecF"/>
    <property type="match status" value="1"/>
</dbReference>
<evidence type="ECO:0000313" key="2">
    <source>
        <dbReference type="EMBL" id="SDG46926.1"/>
    </source>
</evidence>
<keyword evidence="3" id="KW-1185">Reference proteome</keyword>
<dbReference type="Gene3D" id="3.40.50.300">
    <property type="entry name" value="P-loop containing nucleotide triphosphate hydrolases"/>
    <property type="match status" value="1"/>
</dbReference>
<dbReference type="STRING" id="1121419.SAMN05443529_103144"/>
<dbReference type="PANTHER" id="PTHR43581">
    <property type="entry name" value="ATP/GTP PHOSPHATASE"/>
    <property type="match status" value="1"/>
</dbReference>
<dbReference type="Pfam" id="PF13304">
    <property type="entry name" value="AAA_21"/>
    <property type="match status" value="1"/>
</dbReference>
<name>A0A1G7UH94_9FIRM</name>
<organism evidence="2 3">
    <name type="scientific">Desulfosporosinus hippei DSM 8344</name>
    <dbReference type="NCBI Taxonomy" id="1121419"/>
    <lineage>
        <taxon>Bacteria</taxon>
        <taxon>Bacillati</taxon>
        <taxon>Bacillota</taxon>
        <taxon>Clostridia</taxon>
        <taxon>Eubacteriales</taxon>
        <taxon>Desulfitobacteriaceae</taxon>
        <taxon>Desulfosporosinus</taxon>
    </lineage>
</organism>
<evidence type="ECO:0000259" key="1">
    <source>
        <dbReference type="Pfam" id="PF13304"/>
    </source>
</evidence>
<dbReference type="GO" id="GO:0016887">
    <property type="term" value="F:ATP hydrolysis activity"/>
    <property type="evidence" value="ECO:0007669"/>
    <property type="project" value="InterPro"/>
</dbReference>
<dbReference type="InterPro" id="IPR027417">
    <property type="entry name" value="P-loop_NTPase"/>
</dbReference>
<accession>A0A1G7UH94</accession>
<dbReference type="AlphaFoldDB" id="A0A1G7UH94"/>
<dbReference type="GO" id="GO:0005524">
    <property type="term" value="F:ATP binding"/>
    <property type="evidence" value="ECO:0007669"/>
    <property type="project" value="InterPro"/>
</dbReference>